<dbReference type="PIRSF" id="PIRSF039099">
    <property type="entry name" value="APP-BP1"/>
    <property type="match status" value="1"/>
</dbReference>
<protein>
    <recommendedName>
        <fullName evidence="3">NEDD8-activating enzyme E1 regulatory subunit</fullName>
    </recommendedName>
</protein>
<evidence type="ECO:0000259" key="6">
    <source>
        <dbReference type="Pfam" id="PF00899"/>
    </source>
</evidence>
<dbReference type="PANTHER" id="PTHR10953">
    <property type="entry name" value="UBIQUITIN-ACTIVATING ENZYME E1"/>
    <property type="match status" value="1"/>
</dbReference>
<name>A0AAV5SWQ2_9BILA</name>
<dbReference type="InterPro" id="IPR030667">
    <property type="entry name" value="APP-BP1"/>
</dbReference>
<proteinExistence type="inferred from homology"/>
<dbReference type="AlphaFoldDB" id="A0AAV5SWQ2"/>
<comment type="similarity">
    <text evidence="2">Belongs to the ubiquitin-activating E1 family. ULA1 subfamily.</text>
</comment>
<dbReference type="PANTHER" id="PTHR10953:SF29">
    <property type="entry name" value="NEDD8-ACTIVATING ENZYME E1 REGULATORY SUBUNIT"/>
    <property type="match status" value="1"/>
</dbReference>
<accession>A0AAV5SWQ2</accession>
<evidence type="ECO:0000256" key="4">
    <source>
        <dbReference type="ARBA" id="ARBA00022786"/>
    </source>
</evidence>
<dbReference type="FunFam" id="3.40.50.720:FF:001293">
    <property type="entry name" value="NEDD8-activating enzyme E1 regulatory subunit"/>
    <property type="match status" value="1"/>
</dbReference>
<evidence type="ECO:0000256" key="5">
    <source>
        <dbReference type="SAM" id="MobiDB-lite"/>
    </source>
</evidence>
<dbReference type="Pfam" id="PF00899">
    <property type="entry name" value="ThiF"/>
    <property type="match status" value="1"/>
</dbReference>
<evidence type="ECO:0000256" key="3">
    <source>
        <dbReference type="ARBA" id="ARBA00015407"/>
    </source>
</evidence>
<comment type="pathway">
    <text evidence="1">Protein modification; protein neddylation.</text>
</comment>
<dbReference type="SUPFAM" id="SSF69572">
    <property type="entry name" value="Activating enzymes of the ubiquitin-like proteins"/>
    <property type="match status" value="2"/>
</dbReference>
<dbReference type="Proteomes" id="UP001432027">
    <property type="component" value="Unassembled WGS sequence"/>
</dbReference>
<dbReference type="GO" id="GO:0045116">
    <property type="term" value="P:protein neddylation"/>
    <property type="evidence" value="ECO:0007669"/>
    <property type="project" value="InterPro"/>
</dbReference>
<keyword evidence="8" id="KW-1185">Reference proteome</keyword>
<dbReference type="InterPro" id="IPR035985">
    <property type="entry name" value="Ubiquitin-activating_enz"/>
</dbReference>
<dbReference type="Gene3D" id="3.40.50.720">
    <property type="entry name" value="NAD(P)-binding Rossmann-like Domain"/>
    <property type="match status" value="2"/>
</dbReference>
<feature type="compositionally biased region" description="Acidic residues" evidence="5">
    <location>
        <begin position="379"/>
        <end position="390"/>
    </location>
</feature>
<dbReference type="InterPro" id="IPR045886">
    <property type="entry name" value="ThiF/MoeB/HesA"/>
</dbReference>
<reference evidence="7" key="1">
    <citation type="submission" date="2023-10" db="EMBL/GenBank/DDBJ databases">
        <title>Genome assembly of Pristionchus species.</title>
        <authorList>
            <person name="Yoshida K."/>
            <person name="Sommer R.J."/>
        </authorList>
    </citation>
    <scope>NUCLEOTIDE SEQUENCE</scope>
    <source>
        <strain evidence="7">RS0144</strain>
    </source>
</reference>
<keyword evidence="4" id="KW-0833">Ubl conjugation pathway</keyword>
<evidence type="ECO:0000256" key="1">
    <source>
        <dbReference type="ARBA" id="ARBA00005032"/>
    </source>
</evidence>
<dbReference type="InterPro" id="IPR000594">
    <property type="entry name" value="ThiF_NAD_FAD-bd"/>
</dbReference>
<sequence length="599" mass="65014">QKMKNQRYDRQVRLWGDDGQNAIGSTSVCMLGASALGTEILKSLVLAGIDSFCIVDDALVTEPDLGTNFFLEASDLGKSRAKAALIQLNELNPSVRGTFSFRSPTSATYAHLDELRPFSVVVATNMPECSAAPISAYLYERGIPLIYSRVFGFLGTLRVAVAEHPIVNTHRENAPPDLRLDAPFPGLQKLIDGVNIEMMTDEQVRHTPYLILYALALKEYRKSLEDPAAFPGSYAQRKAFLPFVMALARERESGGTDENFDQAKESLTRSLLKTQIPSGVRAVLADPKCGEGEEAAAARGRDPFWIMCTAIRRFVDLHGVLPLPGQLPDMASDSASYTRLSAVYHDAAMADADEVLKEAHGLEKRTTASDAAGVSATEADAEHDENDDGSGEPKKLKSSAPSSSISHETCMRLCKNAAAIALQRGTRVDSWRGDGFRSVLASIAATAQRDEETGAPLPVSPNAGSAHPAVWLLMQRAVDRFAEEKSRFPGTNGIPCEMDAKDLWERVTRIVDEGLAKKEGAEESMEQDDLTADTVLEQVPYSACSEMCRYAASEPHAVASLLGGIAAQEVIKLATRQYIPVENTLVYDAHSGLTETFNL</sequence>
<comment type="caution">
    <text evidence="7">The sequence shown here is derived from an EMBL/GenBank/DDBJ whole genome shotgun (WGS) entry which is preliminary data.</text>
</comment>
<dbReference type="EMBL" id="BTSX01000003">
    <property type="protein sequence ID" value="GMS87558.1"/>
    <property type="molecule type" value="Genomic_DNA"/>
</dbReference>
<dbReference type="GO" id="GO:0005737">
    <property type="term" value="C:cytoplasm"/>
    <property type="evidence" value="ECO:0007669"/>
    <property type="project" value="TreeGrafter"/>
</dbReference>
<organism evidence="7 8">
    <name type="scientific">Pristionchus entomophagus</name>
    <dbReference type="NCBI Taxonomy" id="358040"/>
    <lineage>
        <taxon>Eukaryota</taxon>
        <taxon>Metazoa</taxon>
        <taxon>Ecdysozoa</taxon>
        <taxon>Nematoda</taxon>
        <taxon>Chromadorea</taxon>
        <taxon>Rhabditida</taxon>
        <taxon>Rhabditina</taxon>
        <taxon>Diplogasteromorpha</taxon>
        <taxon>Diplogasteroidea</taxon>
        <taxon>Neodiplogasteridae</taxon>
        <taxon>Pristionchus</taxon>
    </lineage>
</organism>
<dbReference type="GO" id="GO:0019781">
    <property type="term" value="F:NEDD8 activating enzyme activity"/>
    <property type="evidence" value="ECO:0007669"/>
    <property type="project" value="InterPro"/>
</dbReference>
<gene>
    <name evidence="7" type="ORF">PENTCL1PPCAC_9733</name>
</gene>
<feature type="non-terminal residue" evidence="7">
    <location>
        <position position="1"/>
    </location>
</feature>
<evidence type="ECO:0000256" key="2">
    <source>
        <dbReference type="ARBA" id="ARBA00006868"/>
    </source>
</evidence>
<evidence type="ECO:0000313" key="8">
    <source>
        <dbReference type="Proteomes" id="UP001432027"/>
    </source>
</evidence>
<evidence type="ECO:0000313" key="7">
    <source>
        <dbReference type="EMBL" id="GMS87558.1"/>
    </source>
</evidence>
<feature type="domain" description="THIF-type NAD/FAD binding fold" evidence="6">
    <location>
        <begin position="8"/>
        <end position="590"/>
    </location>
</feature>
<feature type="region of interest" description="Disordered" evidence="5">
    <location>
        <begin position="363"/>
        <end position="403"/>
    </location>
</feature>